<name>A0ABT2G628_9BACT</name>
<evidence type="ECO:0000313" key="1">
    <source>
        <dbReference type="EMBL" id="MCS5490728.1"/>
    </source>
</evidence>
<evidence type="ECO:0000313" key="2">
    <source>
        <dbReference type="Proteomes" id="UP001206788"/>
    </source>
</evidence>
<accession>A0ABT2G628</accession>
<keyword evidence="2" id="KW-1185">Reference proteome</keyword>
<dbReference type="InterPro" id="IPR001130">
    <property type="entry name" value="TatD-like"/>
</dbReference>
<dbReference type="SUPFAM" id="SSF51556">
    <property type="entry name" value="Metallo-dependent hydrolases"/>
    <property type="match status" value="1"/>
</dbReference>
<keyword evidence="1" id="KW-0378">Hydrolase</keyword>
<dbReference type="PANTHER" id="PTHR47176">
    <property type="entry name" value="OSJNBA0020J04.13 PROTEIN"/>
    <property type="match status" value="1"/>
</dbReference>
<organism evidence="1 2">
    <name type="scientific">Algoriphagus limi</name>
    <dbReference type="NCBI Taxonomy" id="2975273"/>
    <lineage>
        <taxon>Bacteria</taxon>
        <taxon>Pseudomonadati</taxon>
        <taxon>Bacteroidota</taxon>
        <taxon>Cytophagia</taxon>
        <taxon>Cytophagales</taxon>
        <taxon>Cyclobacteriaceae</taxon>
        <taxon>Algoriphagus</taxon>
    </lineage>
</organism>
<dbReference type="RefSeq" id="WP_259414418.1">
    <property type="nucleotide sequence ID" value="NZ_JANWGH010000002.1"/>
</dbReference>
<reference evidence="1 2" key="1">
    <citation type="submission" date="2022-08" db="EMBL/GenBank/DDBJ databases">
        <title>Algoriphagus sp. CAU 1643 isolated from mud.</title>
        <authorList>
            <person name="Kim W."/>
        </authorList>
    </citation>
    <scope>NUCLEOTIDE SEQUENCE [LARGE SCALE GENOMIC DNA]</scope>
    <source>
        <strain evidence="1 2">CAU 1643</strain>
    </source>
</reference>
<dbReference type="EMBL" id="JANWGH010000002">
    <property type="protein sequence ID" value="MCS5490728.1"/>
    <property type="molecule type" value="Genomic_DNA"/>
</dbReference>
<dbReference type="Proteomes" id="UP001206788">
    <property type="component" value="Unassembled WGS sequence"/>
</dbReference>
<dbReference type="GO" id="GO:0016787">
    <property type="term" value="F:hydrolase activity"/>
    <property type="evidence" value="ECO:0007669"/>
    <property type="project" value="UniProtKB-KW"/>
</dbReference>
<dbReference type="Pfam" id="PF01026">
    <property type="entry name" value="TatD_DNase"/>
    <property type="match status" value="1"/>
</dbReference>
<proteinExistence type="predicted"/>
<dbReference type="InterPro" id="IPR032466">
    <property type="entry name" value="Metal_Hydrolase"/>
</dbReference>
<dbReference type="Gene3D" id="3.20.20.140">
    <property type="entry name" value="Metal-dependent hydrolases"/>
    <property type="match status" value="1"/>
</dbReference>
<sequence length="238" mass="27664">MKKLLLQKAIKKKPDFPAFFDLWDMQSFDFHTHNPDSPGVWNLPLDDTPKSSGYFSAGIHPWFLEDDWKYQFQKVKTHADQENCLAIGECGFDRLKGPELSIQQQAFERQCLLAMEKNIPLILHCVKAHDLLMAYLKNNTQIPSIIWHGWNLKPHLASQLLDFQVYFSFGRALLQPDSNAMHWLKACPSDRIFFETDDSAMRIDSIYEAASVILARPVEDLRKQVLENWNQISSRKIK</sequence>
<protein>
    <submittedName>
        <fullName evidence="1">TatD family hydrolase</fullName>
    </submittedName>
</protein>
<dbReference type="PANTHER" id="PTHR47176:SF1">
    <property type="entry name" value="OS04G0577500 PROTEIN"/>
    <property type="match status" value="1"/>
</dbReference>
<comment type="caution">
    <text evidence="1">The sequence shown here is derived from an EMBL/GenBank/DDBJ whole genome shotgun (WGS) entry which is preliminary data.</text>
</comment>
<gene>
    <name evidence="1" type="ORF">NY014_09820</name>
</gene>